<evidence type="ECO:0000313" key="1">
    <source>
        <dbReference type="EMBL" id="TYD00448.1"/>
    </source>
</evidence>
<gene>
    <name evidence="1" type="ORF">FQ377_03115</name>
</gene>
<reference evidence="1 2" key="1">
    <citation type="submission" date="2019-08" db="EMBL/GenBank/DDBJ databases">
        <title>Genone of Arthrobacter echini P9.</title>
        <authorList>
            <person name="Bowman J.P."/>
        </authorList>
    </citation>
    <scope>NUCLEOTIDE SEQUENCE [LARGE SCALE GENOMIC DNA]</scope>
    <source>
        <strain evidence="1 2">P9</strain>
    </source>
</reference>
<name>A0A5D0XUT5_9MICC</name>
<organism evidence="1 2">
    <name type="scientific">Arthrobacter echini</name>
    <dbReference type="NCBI Taxonomy" id="1529066"/>
    <lineage>
        <taxon>Bacteria</taxon>
        <taxon>Bacillati</taxon>
        <taxon>Actinomycetota</taxon>
        <taxon>Actinomycetes</taxon>
        <taxon>Micrococcales</taxon>
        <taxon>Micrococcaceae</taxon>
        <taxon>Arthrobacter</taxon>
    </lineage>
</organism>
<accession>A0A5D0XUT5</accession>
<comment type="caution">
    <text evidence="1">The sequence shown here is derived from an EMBL/GenBank/DDBJ whole genome shotgun (WGS) entry which is preliminary data.</text>
</comment>
<dbReference type="AlphaFoldDB" id="A0A5D0XUT5"/>
<proteinExistence type="predicted"/>
<evidence type="ECO:0000313" key="2">
    <source>
        <dbReference type="Proteomes" id="UP000323410"/>
    </source>
</evidence>
<dbReference type="Proteomes" id="UP000323410">
    <property type="component" value="Unassembled WGS sequence"/>
</dbReference>
<dbReference type="OrthoDB" id="4950199at2"/>
<dbReference type="EMBL" id="VSLD01000001">
    <property type="protein sequence ID" value="TYD00448.1"/>
    <property type="molecule type" value="Genomic_DNA"/>
</dbReference>
<dbReference type="RefSeq" id="WP_148599750.1">
    <property type="nucleotide sequence ID" value="NZ_VSLD01000001.1"/>
</dbReference>
<protein>
    <submittedName>
        <fullName evidence="1">Uncharacterized protein</fullName>
    </submittedName>
</protein>
<sequence length="102" mass="11313">MDGQAVWRFPDDPGGGVAVQVSAFEAELRRHRDILDDLRRQALSVTLLSWESPAGRSFRTYLWARCAELARTVELLGAAAEELGSYGRLLGEAELLQRQVGL</sequence>
<keyword evidence="2" id="KW-1185">Reference proteome</keyword>